<dbReference type="OrthoDB" id="2358911at2759"/>
<comment type="caution">
    <text evidence="2">The sequence shown here is derived from an EMBL/GenBank/DDBJ whole genome shotgun (WGS) entry which is preliminary data.</text>
</comment>
<feature type="signal peptide" evidence="1">
    <location>
        <begin position="1"/>
        <end position="21"/>
    </location>
</feature>
<proteinExistence type="predicted"/>
<accession>A0A9N9AJ65</accession>
<dbReference type="Proteomes" id="UP000789342">
    <property type="component" value="Unassembled WGS sequence"/>
</dbReference>
<evidence type="ECO:0000256" key="1">
    <source>
        <dbReference type="SAM" id="SignalP"/>
    </source>
</evidence>
<organism evidence="2 3">
    <name type="scientific">Acaulospora morrowiae</name>
    <dbReference type="NCBI Taxonomy" id="94023"/>
    <lineage>
        <taxon>Eukaryota</taxon>
        <taxon>Fungi</taxon>
        <taxon>Fungi incertae sedis</taxon>
        <taxon>Mucoromycota</taxon>
        <taxon>Glomeromycotina</taxon>
        <taxon>Glomeromycetes</taxon>
        <taxon>Diversisporales</taxon>
        <taxon>Acaulosporaceae</taxon>
        <taxon>Acaulospora</taxon>
    </lineage>
</organism>
<name>A0A9N9AJ65_9GLOM</name>
<keyword evidence="3" id="KW-1185">Reference proteome</keyword>
<protein>
    <submittedName>
        <fullName evidence="2">5060_t:CDS:1</fullName>
    </submittedName>
</protein>
<evidence type="ECO:0000313" key="2">
    <source>
        <dbReference type="EMBL" id="CAG8532829.1"/>
    </source>
</evidence>
<sequence>MNIPTAIVIFLISIISNFTFATEGRNTVQLVPFNVQVPITVVQKNVVSFVIARIVVNRAIFVARLIVVRRVTPVVEAPVDNKVFKYRDIAKTNDDNTPAYDYDFDNKKLIITTLGKLTINGKIESKFDADHVFEAQILPNFLKSLGSYGEKICNFILNSPDFLYKIQEIINHKSNLRFLIDRLNSGKGNIFQGNNYKERQGVKDYLSTDDAYNAYSNTRNKVSAFLKEVVNAMPNVLNKRNIGITPTHTSERDSDFNITMQISKRDLNLNSTSFEDYSRFMYEDLTGRKLPPDGTSSNTPSKSSSTLLFPCFFITSTVIVLNLIF</sequence>
<reference evidence="2" key="1">
    <citation type="submission" date="2021-06" db="EMBL/GenBank/DDBJ databases">
        <authorList>
            <person name="Kallberg Y."/>
            <person name="Tangrot J."/>
            <person name="Rosling A."/>
        </authorList>
    </citation>
    <scope>NUCLEOTIDE SEQUENCE</scope>
    <source>
        <strain evidence="2">CL551</strain>
    </source>
</reference>
<evidence type="ECO:0000313" key="3">
    <source>
        <dbReference type="Proteomes" id="UP000789342"/>
    </source>
</evidence>
<gene>
    <name evidence="2" type="ORF">AMORRO_LOCUS4756</name>
</gene>
<keyword evidence="1" id="KW-0732">Signal</keyword>
<dbReference type="AlphaFoldDB" id="A0A9N9AJ65"/>
<dbReference type="EMBL" id="CAJVPV010002676">
    <property type="protein sequence ID" value="CAG8532829.1"/>
    <property type="molecule type" value="Genomic_DNA"/>
</dbReference>
<feature type="chain" id="PRO_5040191405" evidence="1">
    <location>
        <begin position="22"/>
        <end position="325"/>
    </location>
</feature>